<dbReference type="Proteomes" id="UP000694308">
    <property type="component" value="Unassembled WGS sequence"/>
</dbReference>
<dbReference type="EMBL" id="JAEEGC010000162">
    <property type="protein sequence ID" value="MBV7276189.1"/>
    <property type="molecule type" value="Genomic_DNA"/>
</dbReference>
<dbReference type="PANTHER" id="PTHR43135">
    <property type="entry name" value="ALPHA-D-RIBOSE 1-METHYLPHOSPHONATE 5-TRIPHOSPHATE DIPHOSPHATASE"/>
    <property type="match status" value="1"/>
</dbReference>
<feature type="domain" description="Amidohydrolase-related" evidence="1">
    <location>
        <begin position="55"/>
        <end position="394"/>
    </location>
</feature>
<dbReference type="InterPro" id="IPR051781">
    <property type="entry name" value="Metallo-dep_Hydrolase"/>
</dbReference>
<proteinExistence type="predicted"/>
<dbReference type="RefSeq" id="WP_218323234.1">
    <property type="nucleotide sequence ID" value="NZ_JAEEGC010000162.1"/>
</dbReference>
<dbReference type="InterPro" id="IPR006680">
    <property type="entry name" value="Amidohydro-rel"/>
</dbReference>
<sequence>MIIIKNARLINELTEGYNNKFADLLIEGNKIKHIEECGFDFNINDAKIIDANGKTLMPGLWDLHAHLYLQSFTCNTELILKDLGEELFDCYKYSNEYLKQGYTTIRDVGATMDTAIFLRNAINRGDLKGIRIIAAGIIITPTETGNKTFPKLYAEVDSPDELRKVARQELQKGADFLKYMGTGAGTNDGGVMGQRIATVKELETIQEIANLKNTYVAVHCHGSEGIEKCIEVGIRTIEHATMVSDKAIEMLKNNSKTFLIPTLSIVALMLKEREKGLSKNVNDEKAELIYYGFKCLKKAYEAGLKLGWGTDIPMTGFIEHPGLEFIVRKEYLGISNIDMLLQATKNSAEIAGYGEELGTIKVGKIADLIIVDGNPDEDIKVMCKQPLHVIRDGEKLL</sequence>
<reference evidence="2" key="1">
    <citation type="submission" date="2020-12" db="EMBL/GenBank/DDBJ databases">
        <title>Clostridium thailandense sp. nov., a novel acetogenic bacterium isolated from peat land soil in Thailand.</title>
        <authorList>
            <person name="Chaikitkaew S."/>
            <person name="Birkeland N.K."/>
        </authorList>
    </citation>
    <scope>NUCLEOTIDE SEQUENCE</scope>
    <source>
        <strain evidence="2">PL3</strain>
    </source>
</reference>
<protein>
    <submittedName>
        <fullName evidence="2">Amidohydrolase family protein</fullName>
    </submittedName>
</protein>
<evidence type="ECO:0000313" key="2">
    <source>
        <dbReference type="EMBL" id="MBV7276189.1"/>
    </source>
</evidence>
<evidence type="ECO:0000313" key="3">
    <source>
        <dbReference type="Proteomes" id="UP000694308"/>
    </source>
</evidence>
<organism evidence="2 3">
    <name type="scientific">Clostridium thailandense</name>
    <dbReference type="NCBI Taxonomy" id="2794346"/>
    <lineage>
        <taxon>Bacteria</taxon>
        <taxon>Bacillati</taxon>
        <taxon>Bacillota</taxon>
        <taxon>Clostridia</taxon>
        <taxon>Eubacteriales</taxon>
        <taxon>Clostridiaceae</taxon>
        <taxon>Clostridium</taxon>
    </lineage>
</organism>
<dbReference type="AlphaFoldDB" id="A0A949TNN6"/>
<gene>
    <name evidence="2" type="ORF">I6U48_25225</name>
</gene>
<comment type="caution">
    <text evidence="2">The sequence shown here is derived from an EMBL/GenBank/DDBJ whole genome shotgun (WGS) entry which is preliminary data.</text>
</comment>
<dbReference type="GO" id="GO:0016787">
    <property type="term" value="F:hydrolase activity"/>
    <property type="evidence" value="ECO:0007669"/>
    <property type="project" value="InterPro"/>
</dbReference>
<evidence type="ECO:0000259" key="1">
    <source>
        <dbReference type="Pfam" id="PF01979"/>
    </source>
</evidence>
<name>A0A949TNN6_9CLOT</name>
<keyword evidence="3" id="KW-1185">Reference proteome</keyword>
<dbReference type="Pfam" id="PF01979">
    <property type="entry name" value="Amidohydro_1"/>
    <property type="match status" value="1"/>
</dbReference>
<accession>A0A949TNN6</accession>
<dbReference type="PANTHER" id="PTHR43135:SF3">
    <property type="entry name" value="ALPHA-D-RIBOSE 1-METHYLPHOSPHONATE 5-TRIPHOSPHATE DIPHOSPHATASE"/>
    <property type="match status" value="1"/>
</dbReference>